<protein>
    <recommendedName>
        <fullName evidence="4">PKD domain-containing protein</fullName>
    </recommendedName>
</protein>
<accession>A0A327W7R2</accession>
<keyword evidence="3" id="KW-1185">Reference proteome</keyword>
<organism evidence="2 3">
    <name type="scientific">Chitinophaga dinghuensis</name>
    <dbReference type="NCBI Taxonomy" id="1539050"/>
    <lineage>
        <taxon>Bacteria</taxon>
        <taxon>Pseudomonadati</taxon>
        <taxon>Bacteroidota</taxon>
        <taxon>Chitinophagia</taxon>
        <taxon>Chitinophagales</taxon>
        <taxon>Chitinophagaceae</taxon>
        <taxon>Chitinophaga</taxon>
    </lineage>
</organism>
<name>A0A327W7R2_9BACT</name>
<reference evidence="2 3" key="1">
    <citation type="submission" date="2018-06" db="EMBL/GenBank/DDBJ databases">
        <title>Genomic Encyclopedia of Archaeal and Bacterial Type Strains, Phase II (KMG-II): from individual species to whole genera.</title>
        <authorList>
            <person name="Goeker M."/>
        </authorList>
    </citation>
    <scope>NUCLEOTIDE SEQUENCE [LARGE SCALE GENOMIC DNA]</scope>
    <source>
        <strain evidence="2 3">DSM 29821</strain>
    </source>
</reference>
<dbReference type="Proteomes" id="UP000249819">
    <property type="component" value="Unassembled WGS sequence"/>
</dbReference>
<dbReference type="AlphaFoldDB" id="A0A327W7R2"/>
<feature type="signal peptide" evidence="1">
    <location>
        <begin position="1"/>
        <end position="18"/>
    </location>
</feature>
<evidence type="ECO:0008006" key="4">
    <source>
        <dbReference type="Google" id="ProtNLM"/>
    </source>
</evidence>
<evidence type="ECO:0000313" key="2">
    <source>
        <dbReference type="EMBL" id="RAJ82068.1"/>
    </source>
</evidence>
<dbReference type="OrthoDB" id="646668at2"/>
<dbReference type="RefSeq" id="WP_111592616.1">
    <property type="nucleotide sequence ID" value="NZ_QLMA01000004.1"/>
</dbReference>
<evidence type="ECO:0000313" key="3">
    <source>
        <dbReference type="Proteomes" id="UP000249819"/>
    </source>
</evidence>
<gene>
    <name evidence="2" type="ORF">CLV59_104293</name>
</gene>
<keyword evidence="1" id="KW-0732">Signal</keyword>
<comment type="caution">
    <text evidence="2">The sequence shown here is derived from an EMBL/GenBank/DDBJ whole genome shotgun (WGS) entry which is preliminary data.</text>
</comment>
<evidence type="ECO:0000256" key="1">
    <source>
        <dbReference type="SAM" id="SignalP"/>
    </source>
</evidence>
<dbReference type="EMBL" id="QLMA01000004">
    <property type="protein sequence ID" value="RAJ82068.1"/>
    <property type="molecule type" value="Genomic_DNA"/>
</dbReference>
<feature type="chain" id="PRO_5016394102" description="PKD domain-containing protein" evidence="1">
    <location>
        <begin position="19"/>
        <end position="252"/>
    </location>
</feature>
<proteinExistence type="predicted"/>
<sequence length="252" mass="28080">MKRFPLYILALAATCMHACEPYEKSVAPSGTEGIQLQFSVTQTQGYDNEVTLKSNTKGVIPYWDYVFGGTNQKDAVVIMPFAGDFYIKYYGYAGAIPKCDSVKVTVSQNDPKFFASPYWQLLTNGAAGKTWVWAFDAPDNSYFGVGPGDSPTPTWWVPSMAEMTGYGVVNDEMTFNLDKGLNYQLLHGGKNTNASFTFDPVNMTLKINGSDISNGEKTTYNILKLTADELSVVQQGDGWRKFWHFKRKGFSF</sequence>